<dbReference type="InterPro" id="IPR011009">
    <property type="entry name" value="Kinase-like_dom_sf"/>
</dbReference>
<feature type="domain" description="Aminoglycoside phosphotransferase" evidence="1">
    <location>
        <begin position="22"/>
        <end position="248"/>
    </location>
</feature>
<accession>A0A1M7HZG4</accession>
<dbReference type="InterPro" id="IPR002575">
    <property type="entry name" value="Aminoglycoside_PTrfase"/>
</dbReference>
<dbReference type="RefSeq" id="WP_073090092.1">
    <property type="nucleotide sequence ID" value="NZ_FRCY01000001.1"/>
</dbReference>
<evidence type="ECO:0000313" key="2">
    <source>
        <dbReference type="EMBL" id="SHM33527.1"/>
    </source>
</evidence>
<protein>
    <submittedName>
        <fullName evidence="2">Phosphotransferase enzyme family protein</fullName>
    </submittedName>
</protein>
<dbReference type="STRING" id="388280.SAMN04488057_101113"/>
<dbReference type="Gene3D" id="3.30.200.20">
    <property type="entry name" value="Phosphorylase Kinase, domain 1"/>
    <property type="match status" value="1"/>
</dbReference>
<dbReference type="PANTHER" id="PTHR21064:SF5">
    <property type="entry name" value="SLR1880 PROTEIN"/>
    <property type="match status" value="1"/>
</dbReference>
<evidence type="ECO:0000313" key="3">
    <source>
        <dbReference type="Proteomes" id="UP000184513"/>
    </source>
</evidence>
<dbReference type="GO" id="GO:0016740">
    <property type="term" value="F:transferase activity"/>
    <property type="evidence" value="ECO:0007669"/>
    <property type="project" value="UniProtKB-KW"/>
</dbReference>
<dbReference type="SUPFAM" id="SSF56112">
    <property type="entry name" value="Protein kinase-like (PK-like)"/>
    <property type="match status" value="1"/>
</dbReference>
<proteinExistence type="predicted"/>
<evidence type="ECO:0000259" key="1">
    <source>
        <dbReference type="Pfam" id="PF01636"/>
    </source>
</evidence>
<gene>
    <name evidence="2" type="ORF">SAMN04488057_101113</name>
</gene>
<sequence length="357" mass="41035">MKEGILDALKAAYRLNAENLSIERFGSGHIHKTYRVLAGQNSYILQEFNDQVFRFPERISGNHQLLMDHFDPEDLPFALPLPVANRDGAFFTRLDGGLYRLFPFIKGVTRDAIAEAGQANRAAEAFARFVLVFLQADAERLQDTIIDFHNLEKRFEQFDSARRTPQVRLDRTTKKMISVYDSRRDLLEKYLNYKKELPLRVTHNDTKINNLIFSENMDRVNALIDLDTIMAGFVFYDFGDLVRTVACTHDESSLDWDSIQVDMDKYSGLLEGFYTVLGGQMHARELASLPYGGEMMTLIMGLRFLTDHLNGNVYYQVHYPLQNLHRAQNQAALLDALIGKRGEIQVLESKLKQKITR</sequence>
<dbReference type="Proteomes" id="UP000184513">
    <property type="component" value="Unassembled WGS sequence"/>
</dbReference>
<dbReference type="Gene3D" id="3.90.1200.10">
    <property type="match status" value="1"/>
</dbReference>
<dbReference type="EMBL" id="FRCY01000001">
    <property type="protein sequence ID" value="SHM33527.1"/>
    <property type="molecule type" value="Genomic_DNA"/>
</dbReference>
<keyword evidence="2" id="KW-0808">Transferase</keyword>
<dbReference type="InterPro" id="IPR050249">
    <property type="entry name" value="Pseudomonas-type_ThrB"/>
</dbReference>
<dbReference type="PANTHER" id="PTHR21064">
    <property type="entry name" value="AMINOGLYCOSIDE PHOSPHOTRANSFERASE DOMAIN-CONTAINING PROTEIN-RELATED"/>
    <property type="match status" value="1"/>
</dbReference>
<dbReference type="OrthoDB" id="526037at2"/>
<name>A0A1M7HZG4_9BACT</name>
<reference evidence="2 3" key="1">
    <citation type="submission" date="2016-11" db="EMBL/GenBank/DDBJ databases">
        <authorList>
            <person name="Jaros S."/>
            <person name="Januszkiewicz K."/>
            <person name="Wedrychowicz H."/>
        </authorList>
    </citation>
    <scope>NUCLEOTIDE SEQUENCE [LARGE SCALE GENOMIC DNA]</scope>
    <source>
        <strain evidence="2 3">CGMCC 1.6102</strain>
    </source>
</reference>
<organism evidence="2 3">
    <name type="scientific">Cyclobacterium lianum</name>
    <dbReference type="NCBI Taxonomy" id="388280"/>
    <lineage>
        <taxon>Bacteria</taxon>
        <taxon>Pseudomonadati</taxon>
        <taxon>Bacteroidota</taxon>
        <taxon>Cytophagia</taxon>
        <taxon>Cytophagales</taxon>
        <taxon>Cyclobacteriaceae</taxon>
        <taxon>Cyclobacterium</taxon>
    </lineage>
</organism>
<dbReference type="Pfam" id="PF01636">
    <property type="entry name" value="APH"/>
    <property type="match status" value="1"/>
</dbReference>
<dbReference type="AlphaFoldDB" id="A0A1M7HZG4"/>
<keyword evidence="3" id="KW-1185">Reference proteome</keyword>